<dbReference type="EMBL" id="LT635768">
    <property type="protein sequence ID" value="SGZ57653.1"/>
    <property type="molecule type" value="Genomic_DNA"/>
</dbReference>
<dbReference type="GO" id="GO:0005739">
    <property type="term" value="C:mitochondrion"/>
    <property type="evidence" value="ECO:0007669"/>
    <property type="project" value="TreeGrafter"/>
</dbReference>
<proteinExistence type="predicted"/>
<dbReference type="PANTHER" id="PTHR28002">
    <property type="entry name" value="MIOREX COMPLEX COMPONENT 11"/>
    <property type="match status" value="1"/>
</dbReference>
<dbReference type="Pfam" id="PF10306">
    <property type="entry name" value="FLILHELTA"/>
    <property type="match status" value="1"/>
</dbReference>
<accession>A0A1L0GNH5</accession>
<feature type="transmembrane region" description="Helical" evidence="1">
    <location>
        <begin position="162"/>
        <end position="192"/>
    </location>
</feature>
<name>A0A1L0GNH5_9ASCO</name>
<dbReference type="InterPro" id="IPR018811">
    <property type="entry name" value="MRX11"/>
</dbReference>
<evidence type="ECO:0000313" key="2">
    <source>
        <dbReference type="EMBL" id="SGZ57653.1"/>
    </source>
</evidence>
<dbReference type="Proteomes" id="UP000182259">
    <property type="component" value="Chromosome V"/>
</dbReference>
<sequence length="226" mass="26104">MFPFRPIRPRQSILFRGLRLQHLHTSRPALLFNKKATPVQPVEQSNPPPLQNASIPDDVAYNKHPILSKVPKFLRPYTTQFIHAPVSHVTAFIILHEITAIVPLIGTWYVLHQYHDLFMTASMDLPAWAIEKGTKIIDKAMADWDFGTYSFNEKVRFIMEGAYAYVIVKALFPVRLAFSLIGMPWFAKWFVLPFTKMFSRKRPAPKVETTPAIKEHSPKKIEKPRL</sequence>
<evidence type="ECO:0000256" key="1">
    <source>
        <dbReference type="SAM" id="Phobius"/>
    </source>
</evidence>
<keyword evidence="1" id="KW-0472">Membrane</keyword>
<organism evidence="2 3">
    <name type="scientific">Sungouiella intermedia</name>
    <dbReference type="NCBI Taxonomy" id="45354"/>
    <lineage>
        <taxon>Eukaryota</taxon>
        <taxon>Fungi</taxon>
        <taxon>Dikarya</taxon>
        <taxon>Ascomycota</taxon>
        <taxon>Saccharomycotina</taxon>
        <taxon>Pichiomycetes</taxon>
        <taxon>Metschnikowiaceae</taxon>
        <taxon>Sungouiella</taxon>
    </lineage>
</organism>
<evidence type="ECO:0000313" key="3">
    <source>
        <dbReference type="Proteomes" id="UP000182259"/>
    </source>
</evidence>
<keyword evidence="1" id="KW-0812">Transmembrane</keyword>
<reference evidence="2 3" key="1">
    <citation type="submission" date="2016-10" db="EMBL/GenBank/DDBJ databases">
        <authorList>
            <person name="de Groot N.N."/>
        </authorList>
    </citation>
    <scope>NUCLEOTIDE SEQUENCE [LARGE SCALE GENOMIC DNA]</scope>
    <source>
        <strain evidence="2 3">PYCC 4715</strain>
    </source>
</reference>
<feature type="transmembrane region" description="Helical" evidence="1">
    <location>
        <begin position="89"/>
        <end position="111"/>
    </location>
</feature>
<protein>
    <submittedName>
        <fullName evidence="2">CIC11C00000004338</fullName>
    </submittedName>
</protein>
<dbReference type="PANTHER" id="PTHR28002:SF1">
    <property type="entry name" value="MIOREX COMPLEX COMPONENT 11"/>
    <property type="match status" value="1"/>
</dbReference>
<dbReference type="AlphaFoldDB" id="A0A1L0GNH5"/>
<gene>
    <name evidence="2" type="ORF">SAMEA4029009_CIC11G00000004338</name>
</gene>
<keyword evidence="1" id="KW-1133">Transmembrane helix</keyword>